<dbReference type="Pfam" id="PF06429">
    <property type="entry name" value="Flg_bbr_C"/>
    <property type="match status" value="1"/>
</dbReference>
<proteinExistence type="inferred from homology"/>
<keyword evidence="9" id="KW-0969">Cilium</keyword>
<evidence type="ECO:0000259" key="7">
    <source>
        <dbReference type="Pfam" id="PF06429"/>
    </source>
</evidence>
<dbReference type="STRING" id="1835254.CL55_00004640"/>
<dbReference type="OrthoDB" id="9802553at2"/>
<dbReference type="GO" id="GO:0009424">
    <property type="term" value="C:bacterial-type flagellum hook"/>
    <property type="evidence" value="ECO:0007669"/>
    <property type="project" value="InterPro"/>
</dbReference>
<dbReference type="HOGENOM" id="CLU_012762_2_1_4"/>
<dbReference type="PATRIC" id="fig|576611.7.peg.468"/>
<dbReference type="GO" id="GO:0044780">
    <property type="term" value="P:bacterial-type flagellum assembly"/>
    <property type="evidence" value="ECO:0007669"/>
    <property type="project" value="InterPro"/>
</dbReference>
<evidence type="ECO:0000256" key="5">
    <source>
        <dbReference type="ARBA" id="ARBA00022525"/>
    </source>
</evidence>
<keyword evidence="6" id="KW-0975">Bacterial flagellum</keyword>
<reference evidence="9 10" key="1">
    <citation type="submission" date="2014-03" db="EMBL/GenBank/DDBJ databases">
        <title>Genome of Polynucleobacter strain MWH-MoK4.</title>
        <authorList>
            <person name="Hahn M.W."/>
        </authorList>
    </citation>
    <scope>NUCLEOTIDE SEQUENCE [LARGE SCALE GENOMIC DNA]</scope>
    <source>
        <strain evidence="9 10">MWH-MoK4</strain>
    </source>
</reference>
<feature type="domain" description="Flagellar basal-body/hook protein C-terminal" evidence="7">
    <location>
        <begin position="448"/>
        <end position="486"/>
    </location>
</feature>
<keyword evidence="9" id="KW-0966">Cell projection</keyword>
<dbReference type="GO" id="GO:0005198">
    <property type="term" value="F:structural molecule activity"/>
    <property type="evidence" value="ECO:0007669"/>
    <property type="project" value="InterPro"/>
</dbReference>
<dbReference type="AlphaFoldDB" id="A0A0E3ZL98"/>
<sequence>MGVYSITDSAMAALNIAQAGVLITSQNVAGASVDGFTRRSATATINAMAPNNLMLNGTSFAVGGFTRQYSALVNGQLLNQEAKSSYSDTLVQYTQSIDTLVSGASTGLNSAISNFFNAMGTYAADPTSKSQAAAITAAANDVAQRMTGITSLVSQIEDDAEKGLSDTAEQVNTLLPALAQINQKIIESTSAGNSTPSADLLDERDRLSSQLQKLVGGQTLINGDGTVTQLVGGMALVEGAMANKLLINSSGTYSLKSGTNNSTILNIQDLDGGQAGALLELANSFVPKINQRLDSLAIGLVKVANTAIASASSGVGLFGFEVGSATIFDLDDDSTAYADDVPDIALDSWMTTLYSDLGDSGNSMTSAGLVASNFVSIAPQDPSTYFDDDGEPIITSDLANTTSNRISIFANATSSLVSDVGVQVASWRSSQKADQAVLKTLTDERDSISGVNLDEEAANLLKYQQLYSASTKVLQVDNQMFTALLSIMN</sequence>
<dbReference type="InterPro" id="IPR053927">
    <property type="entry name" value="FlgK_helical"/>
</dbReference>
<evidence type="ECO:0000259" key="8">
    <source>
        <dbReference type="Pfam" id="PF22638"/>
    </source>
</evidence>
<organism evidence="9 10">
    <name type="scientific">Polynucleobacter duraquae</name>
    <dbReference type="NCBI Taxonomy" id="1835254"/>
    <lineage>
        <taxon>Bacteria</taxon>
        <taxon>Pseudomonadati</taxon>
        <taxon>Pseudomonadota</taxon>
        <taxon>Betaproteobacteria</taxon>
        <taxon>Burkholderiales</taxon>
        <taxon>Burkholderiaceae</taxon>
        <taxon>Polynucleobacter</taxon>
    </lineage>
</organism>
<accession>A0A0E3ZL98</accession>
<dbReference type="InterPro" id="IPR002371">
    <property type="entry name" value="FlgK"/>
</dbReference>
<evidence type="ECO:0000313" key="10">
    <source>
        <dbReference type="Proteomes" id="UP000061135"/>
    </source>
</evidence>
<name>A0A0E3ZL98_9BURK</name>
<keyword evidence="5" id="KW-0964">Secreted</keyword>
<keyword evidence="10" id="KW-1185">Reference proteome</keyword>
<evidence type="ECO:0000256" key="4">
    <source>
        <dbReference type="ARBA" id="ARBA00016244"/>
    </source>
</evidence>
<dbReference type="SUPFAM" id="SSF64518">
    <property type="entry name" value="Phase 1 flagellin"/>
    <property type="match status" value="1"/>
</dbReference>
<dbReference type="PANTHER" id="PTHR30033:SF1">
    <property type="entry name" value="FLAGELLAR HOOK-ASSOCIATED PROTEIN 1"/>
    <property type="match status" value="1"/>
</dbReference>
<evidence type="ECO:0000256" key="6">
    <source>
        <dbReference type="ARBA" id="ARBA00023143"/>
    </source>
</evidence>
<dbReference type="PANTHER" id="PTHR30033">
    <property type="entry name" value="FLAGELLAR HOOK-ASSOCIATED PROTEIN 1"/>
    <property type="match status" value="1"/>
</dbReference>
<protein>
    <recommendedName>
        <fullName evidence="4">Flagellar hook-associated protein 1</fullName>
    </recommendedName>
</protein>
<feature type="domain" description="Flagellar hook-associated protein FlgK helical" evidence="8">
    <location>
        <begin position="95"/>
        <end position="308"/>
    </location>
</feature>
<dbReference type="NCBIfam" id="TIGR02492">
    <property type="entry name" value="flgK_ends"/>
    <property type="match status" value="1"/>
</dbReference>
<dbReference type="GO" id="GO:0005576">
    <property type="term" value="C:extracellular region"/>
    <property type="evidence" value="ECO:0007669"/>
    <property type="project" value="UniProtKB-SubCell"/>
</dbReference>
<dbReference type="InterPro" id="IPR010930">
    <property type="entry name" value="Flg_bb/hook_C_dom"/>
</dbReference>
<dbReference type="Proteomes" id="UP000061135">
    <property type="component" value="Chromosome"/>
</dbReference>
<evidence type="ECO:0000256" key="3">
    <source>
        <dbReference type="ARBA" id="ARBA00009677"/>
    </source>
</evidence>
<evidence type="ECO:0000256" key="1">
    <source>
        <dbReference type="ARBA" id="ARBA00004365"/>
    </source>
</evidence>
<comment type="similarity">
    <text evidence="3">Belongs to the flagella basal body rod proteins family.</text>
</comment>
<dbReference type="RefSeq" id="WP_046329700.1">
    <property type="nucleotide sequence ID" value="NZ_CP007501.1"/>
</dbReference>
<dbReference type="EMBL" id="CP007501">
    <property type="protein sequence ID" value="AKD24797.1"/>
    <property type="molecule type" value="Genomic_DNA"/>
</dbReference>
<keyword evidence="9" id="KW-0282">Flagellum</keyword>
<gene>
    <name evidence="9" type="ORF">CL55_00004640</name>
</gene>
<comment type="subcellular location">
    <subcellularLocation>
        <location evidence="1">Bacterial flagellum</location>
    </subcellularLocation>
    <subcellularLocation>
        <location evidence="2">Secreted</location>
    </subcellularLocation>
</comment>
<dbReference type="KEGG" id="pdq:CL55_00004640"/>
<dbReference type="Pfam" id="PF22638">
    <property type="entry name" value="FlgK_D1"/>
    <property type="match status" value="1"/>
</dbReference>
<evidence type="ECO:0000256" key="2">
    <source>
        <dbReference type="ARBA" id="ARBA00004613"/>
    </source>
</evidence>
<evidence type="ECO:0000313" key="9">
    <source>
        <dbReference type="EMBL" id="AKD24797.1"/>
    </source>
</evidence>